<proteinExistence type="predicted"/>
<dbReference type="EMBL" id="CP050485">
    <property type="protein sequence ID" value="QOG26008.1"/>
    <property type="molecule type" value="Genomic_DNA"/>
</dbReference>
<gene>
    <name evidence="1" type="ORF">EGM181_01365</name>
</gene>
<name>A0AAE7MM49_ENTGA</name>
<accession>A0AAE7MM49</accession>
<organism evidence="1 2">
    <name type="scientific">Enterococcus gallinarum</name>
    <dbReference type="NCBI Taxonomy" id="1353"/>
    <lineage>
        <taxon>Bacteria</taxon>
        <taxon>Bacillati</taxon>
        <taxon>Bacillota</taxon>
        <taxon>Bacilli</taxon>
        <taxon>Lactobacillales</taxon>
        <taxon>Enterococcaceae</taxon>
        <taxon>Enterococcus</taxon>
    </lineage>
</organism>
<protein>
    <submittedName>
        <fullName evidence="1">Uncharacterized protein</fullName>
    </submittedName>
</protein>
<evidence type="ECO:0000313" key="2">
    <source>
        <dbReference type="Proteomes" id="UP000516696"/>
    </source>
</evidence>
<dbReference type="AlphaFoldDB" id="A0AAE7MM49"/>
<sequence>MLVLAIKKTAPSVSAQNDPAVFLEEDNFWFLLISMTFGTVSCNKPVEQACQQKMKAK</sequence>
<evidence type="ECO:0000313" key="1">
    <source>
        <dbReference type="EMBL" id="QOG26008.1"/>
    </source>
</evidence>
<dbReference type="Proteomes" id="UP000516696">
    <property type="component" value="Chromosome"/>
</dbReference>
<reference evidence="1 2" key="1">
    <citation type="submission" date="2020-03" db="EMBL/GenBank/DDBJ databases">
        <title>Characterization of ganglioside-mimicking enterococci.</title>
        <authorList>
            <person name="Patry R.T."/>
            <person name="Nothaft H."/>
            <person name="Bridger R."/>
            <person name="Shajahan A."/>
            <person name="Huynh S."/>
            <person name="Sanchez S."/>
            <person name="Azadi P."/>
            <person name="Cooper K."/>
            <person name="Miller W.G."/>
            <person name="Parker C.T."/>
            <person name="Wells L."/>
            <person name="Szymanski C.M."/>
        </authorList>
    </citation>
    <scope>NUCLEOTIDE SEQUENCE [LARGE SCALE GENOMIC DNA]</scope>
    <source>
        <strain evidence="1 2">EGM181</strain>
    </source>
</reference>